<comment type="caution">
    <text evidence="1">The sequence shown here is derived from an EMBL/GenBank/DDBJ whole genome shotgun (WGS) entry which is preliminary data.</text>
</comment>
<evidence type="ECO:0008006" key="3">
    <source>
        <dbReference type="Google" id="ProtNLM"/>
    </source>
</evidence>
<proteinExistence type="predicted"/>
<organism evidence="1 2">
    <name type="scientific">Phlyctema vagabunda</name>
    <dbReference type="NCBI Taxonomy" id="108571"/>
    <lineage>
        <taxon>Eukaryota</taxon>
        <taxon>Fungi</taxon>
        <taxon>Dikarya</taxon>
        <taxon>Ascomycota</taxon>
        <taxon>Pezizomycotina</taxon>
        <taxon>Leotiomycetes</taxon>
        <taxon>Helotiales</taxon>
        <taxon>Dermateaceae</taxon>
        <taxon>Phlyctema</taxon>
    </lineage>
</organism>
<gene>
    <name evidence="1" type="ORF">PVAG01_03329</name>
</gene>
<evidence type="ECO:0000313" key="1">
    <source>
        <dbReference type="EMBL" id="KAL3424048.1"/>
    </source>
</evidence>
<dbReference type="Proteomes" id="UP001629113">
    <property type="component" value="Unassembled WGS sequence"/>
</dbReference>
<protein>
    <recommendedName>
        <fullName evidence="3">RNA ligase/cyclic nucleotide phosphodiesterase</fullName>
    </recommendedName>
</protein>
<dbReference type="InterPro" id="IPR009097">
    <property type="entry name" value="Cyclic_Pdiesterase"/>
</dbReference>
<dbReference type="SUPFAM" id="SSF55144">
    <property type="entry name" value="LigT-like"/>
    <property type="match status" value="1"/>
</dbReference>
<keyword evidence="2" id="KW-1185">Reference proteome</keyword>
<sequence length="312" mass="35000">MASSSFKTADSQNKYEDLSGINTAAYANPYDALIEACHDDPKEIQTRYHTHRSTRNAQQKTSLTSPDFAGVIIDPILARLEDPTIEPGYIDPRNCLVFWARPPQHIKDVVAGIQTKLKSFAPNLWVMPVPNLHLTALEITHSLTNPEIQALIHDLGDEVIATMTDYTHGHRSRLIKPTLSWDGAAVALSFVPAAGEFLHAGRTIDDDKYTYHHLRRDLFSIATQGSVKINSRYVVPSSHITLGRFVTQEDHHGPEKMQRWIELLEAINEDLQKKVWETPQGEWIVGQEKGLVCREGTLWYGGGTEIRAGKGF</sequence>
<name>A0ABR4PL48_9HELO</name>
<accession>A0ABR4PL48</accession>
<reference evidence="1 2" key="1">
    <citation type="submission" date="2024-06" db="EMBL/GenBank/DDBJ databases">
        <title>Complete genome of Phlyctema vagabunda strain 19-DSS-EL-015.</title>
        <authorList>
            <person name="Fiorenzani C."/>
        </authorList>
    </citation>
    <scope>NUCLEOTIDE SEQUENCE [LARGE SCALE GENOMIC DNA]</scope>
    <source>
        <strain evidence="1 2">19-DSS-EL-015</strain>
    </source>
</reference>
<dbReference type="EMBL" id="JBFCZG010000003">
    <property type="protein sequence ID" value="KAL3424048.1"/>
    <property type="molecule type" value="Genomic_DNA"/>
</dbReference>
<evidence type="ECO:0000313" key="2">
    <source>
        <dbReference type="Proteomes" id="UP001629113"/>
    </source>
</evidence>